<accession>A0ABT1L771</accession>
<sequence>MTGKDTAHGRGHKAPRAFRLDDPNVVLAPRGVEAEAARGGTVITETADPDAFDAPVSAAPPPRRAGIGWASLLFSALFGLFTLWLVTSVEAYVSELLVRQPALGWLALALAALAVLSMLALAARELRGVWRARAVAALRDRAAATLASDDREEGRAVLAALDDLYAARAETARARGRLAETRDDIIDGADLVRLAERELMETLDREARMAVAGAARRVSLVTAISPRAAIDLIFVAAQALRLVRRVSEIYGGRPGMLGFLRLLRAVGGHLAVTGGVAAGDSLVQQVLGHGVAARLSARLGEGVLNGLLTARVGLSAIAVCRPLPFAALKPPGVGDVAGFLLDREGPAKPAG</sequence>
<dbReference type="InterPro" id="IPR006507">
    <property type="entry name" value="UPF0283"/>
</dbReference>
<proteinExistence type="inferred from homology"/>
<keyword evidence="3" id="KW-1003">Cell membrane</keyword>
<evidence type="ECO:0000256" key="5">
    <source>
        <dbReference type="ARBA" id="ARBA00022692"/>
    </source>
</evidence>
<evidence type="ECO:0000256" key="3">
    <source>
        <dbReference type="ARBA" id="ARBA00022475"/>
    </source>
</evidence>
<evidence type="ECO:0000256" key="1">
    <source>
        <dbReference type="ARBA" id="ARBA00004429"/>
    </source>
</evidence>
<feature type="transmembrane region" description="Helical" evidence="8">
    <location>
        <begin position="102"/>
        <end position="123"/>
    </location>
</feature>
<feature type="transmembrane region" description="Helical" evidence="8">
    <location>
        <begin position="67"/>
        <end position="87"/>
    </location>
</feature>
<protein>
    <submittedName>
        <fullName evidence="9">TIGR01620 family protein</fullName>
    </submittedName>
</protein>
<evidence type="ECO:0000256" key="4">
    <source>
        <dbReference type="ARBA" id="ARBA00022519"/>
    </source>
</evidence>
<dbReference type="EMBL" id="JANCLU010000001">
    <property type="protein sequence ID" value="MCP8937302.1"/>
    <property type="molecule type" value="Genomic_DNA"/>
</dbReference>
<evidence type="ECO:0000256" key="8">
    <source>
        <dbReference type="SAM" id="Phobius"/>
    </source>
</evidence>
<keyword evidence="10" id="KW-1185">Reference proteome</keyword>
<organism evidence="9 10">
    <name type="scientific">Alsobacter ponti</name>
    <dbReference type="NCBI Taxonomy" id="2962936"/>
    <lineage>
        <taxon>Bacteria</taxon>
        <taxon>Pseudomonadati</taxon>
        <taxon>Pseudomonadota</taxon>
        <taxon>Alphaproteobacteria</taxon>
        <taxon>Hyphomicrobiales</taxon>
        <taxon>Alsobacteraceae</taxon>
        <taxon>Alsobacter</taxon>
    </lineage>
</organism>
<evidence type="ECO:0000313" key="9">
    <source>
        <dbReference type="EMBL" id="MCP8937302.1"/>
    </source>
</evidence>
<dbReference type="NCBIfam" id="TIGR01620">
    <property type="entry name" value="hyp_HI0043"/>
    <property type="match status" value="1"/>
</dbReference>
<evidence type="ECO:0000256" key="7">
    <source>
        <dbReference type="ARBA" id="ARBA00023136"/>
    </source>
</evidence>
<name>A0ABT1L771_9HYPH</name>
<keyword evidence="6 8" id="KW-1133">Transmembrane helix</keyword>
<evidence type="ECO:0000313" key="10">
    <source>
        <dbReference type="Proteomes" id="UP001205890"/>
    </source>
</evidence>
<reference evidence="9 10" key="1">
    <citation type="submission" date="2022-07" db="EMBL/GenBank/DDBJ databases">
        <authorList>
            <person name="Li W.-J."/>
            <person name="Deng Q.-Q."/>
        </authorList>
    </citation>
    <scope>NUCLEOTIDE SEQUENCE [LARGE SCALE GENOMIC DNA]</scope>
    <source>
        <strain evidence="9 10">SYSU M60028</strain>
    </source>
</reference>
<keyword evidence="7 8" id="KW-0472">Membrane</keyword>
<evidence type="ECO:0000256" key="6">
    <source>
        <dbReference type="ARBA" id="ARBA00022989"/>
    </source>
</evidence>
<keyword evidence="5 8" id="KW-0812">Transmembrane</keyword>
<dbReference type="PANTHER" id="PTHR39342">
    <property type="entry name" value="UPF0283 MEMBRANE PROTEIN YCJF"/>
    <property type="match status" value="1"/>
</dbReference>
<comment type="caution">
    <text evidence="9">The sequence shown here is derived from an EMBL/GenBank/DDBJ whole genome shotgun (WGS) entry which is preliminary data.</text>
</comment>
<keyword evidence="4" id="KW-0997">Cell inner membrane</keyword>
<gene>
    <name evidence="9" type="ORF">NK718_02135</name>
</gene>
<evidence type="ECO:0000256" key="2">
    <source>
        <dbReference type="ARBA" id="ARBA00008255"/>
    </source>
</evidence>
<comment type="subcellular location">
    <subcellularLocation>
        <location evidence="1">Cell inner membrane</location>
        <topology evidence="1">Multi-pass membrane protein</topology>
    </subcellularLocation>
</comment>
<dbReference type="Pfam" id="PF05128">
    <property type="entry name" value="DUF697"/>
    <property type="match status" value="1"/>
</dbReference>
<dbReference type="PANTHER" id="PTHR39342:SF1">
    <property type="entry name" value="UPF0283 MEMBRANE PROTEIN YCJF"/>
    <property type="match status" value="1"/>
</dbReference>
<comment type="similarity">
    <text evidence="2">Belongs to the UPF0283 family.</text>
</comment>
<dbReference type="InterPro" id="IPR021147">
    <property type="entry name" value="DUF697"/>
</dbReference>
<dbReference type="Proteomes" id="UP001205890">
    <property type="component" value="Unassembled WGS sequence"/>
</dbReference>
<dbReference type="RefSeq" id="WP_254738128.1">
    <property type="nucleotide sequence ID" value="NZ_JANCLU010000001.1"/>
</dbReference>